<dbReference type="Pfam" id="PF02720">
    <property type="entry name" value="DUF222"/>
    <property type="match status" value="1"/>
</dbReference>
<dbReference type="InterPro" id="IPR003870">
    <property type="entry name" value="DUF222"/>
</dbReference>
<feature type="domain" description="DUF222" evidence="2">
    <location>
        <begin position="27"/>
        <end position="326"/>
    </location>
</feature>
<feature type="region of interest" description="Disordered" evidence="1">
    <location>
        <begin position="394"/>
        <end position="452"/>
    </location>
</feature>
<reference evidence="4" key="1">
    <citation type="submission" date="2017-02" db="EMBL/GenBank/DDBJ databases">
        <authorList>
            <person name="Varghese N."/>
            <person name="Submissions S."/>
        </authorList>
    </citation>
    <scope>NUCLEOTIDE SEQUENCE [LARGE SCALE GENOMIC DNA]</scope>
    <source>
        <strain evidence="4">VKM Ac-2052</strain>
    </source>
</reference>
<sequence>MITEPDYRLVSSFRAALEEVHEVSRQIASLQAERARLVTVAQAAGRALNPVDRSGGGPQWSTEAVARRELTTELASAENLSERAAYALIETSHELAETFVHTHRALYSGDISLRHAEIIVQFGSCLPHEKQLDFELRMLELAKRQPVHILRTRAGREAKAATMEDAVDRHLHAAETRNTFVDSTDDDAGMSVFGIRQPAVENEAIRDRLHRFALALKAAGDPRTITQLHADVASDLLLNGHLSMPGAPAHAVRAHVYVTVPALSLLGFSDESASLEGYGPIDALTATRLTVNAPYFSRVLTDPATGAVITAGVTRYKPDPRMRELVDLIHVTCRFPGCTRAARDCDADHNVPFPQGETSIVNLVPQCAPHHKVKHKTAWQFITRADGTMISVSPSGHTRQHDPPALAKPVPRRISFPDAPDNVDTPARNWYRGTVDEGVPSSPVTGADDPPF</sequence>
<dbReference type="EMBL" id="FUYG01000007">
    <property type="protein sequence ID" value="SKA99430.1"/>
    <property type="molecule type" value="Genomic_DNA"/>
</dbReference>
<dbReference type="RefSeq" id="WP_176141302.1">
    <property type="nucleotide sequence ID" value="NZ_FUYG01000007.1"/>
</dbReference>
<dbReference type="InterPro" id="IPR003615">
    <property type="entry name" value="HNH_nuc"/>
</dbReference>
<accession>A0A1T4YCJ2</accession>
<protein>
    <recommendedName>
        <fullName evidence="2">DUF222 domain-containing protein</fullName>
    </recommendedName>
</protein>
<gene>
    <name evidence="3" type="ORF">SAMN06295879_2800</name>
</gene>
<evidence type="ECO:0000313" key="4">
    <source>
        <dbReference type="Proteomes" id="UP000189735"/>
    </source>
</evidence>
<evidence type="ECO:0000256" key="1">
    <source>
        <dbReference type="SAM" id="MobiDB-lite"/>
    </source>
</evidence>
<organism evidence="3 4">
    <name type="scientific">Agreia bicolorata</name>
    <dbReference type="NCBI Taxonomy" id="110935"/>
    <lineage>
        <taxon>Bacteria</taxon>
        <taxon>Bacillati</taxon>
        <taxon>Actinomycetota</taxon>
        <taxon>Actinomycetes</taxon>
        <taxon>Micrococcales</taxon>
        <taxon>Microbacteriaceae</taxon>
        <taxon>Agreia</taxon>
    </lineage>
</organism>
<proteinExistence type="predicted"/>
<evidence type="ECO:0000313" key="3">
    <source>
        <dbReference type="EMBL" id="SKA99430.1"/>
    </source>
</evidence>
<dbReference type="Proteomes" id="UP000189735">
    <property type="component" value="Unassembled WGS sequence"/>
</dbReference>
<evidence type="ECO:0000259" key="2">
    <source>
        <dbReference type="Pfam" id="PF02720"/>
    </source>
</evidence>
<dbReference type="AlphaFoldDB" id="A0A1T4YCJ2"/>
<dbReference type="CDD" id="cd00085">
    <property type="entry name" value="HNHc"/>
    <property type="match status" value="1"/>
</dbReference>
<name>A0A1T4YCJ2_9MICO</name>